<sequence>MSDFTDLTKLKTELPQNIQKIDEQDDVGDFSDLNDYLMTIIPDERRERLIAICQNLSTLQYHQVQPDVDRLLMMANDGEAPSVLDDLTRLLFEHAYDLTKNMGFNWADEIEFDQLFLLGDVIEGAMLIDGMEDYGDLSAILDGDDSVEEKVVDIWGLVLDKDMHHLFEQIQSIEPAVISGIKQVTTRPYAEDDYADVQRPLEFVVERLVKVREMMKTDGIAYQHVAKGGALGVELDSLITLYTPELNAVTDPIELTDLLVAFTLISNTPDGLVKSTASRLAEKWIDDIEVINVVGKHIDRYPV</sequence>
<dbReference type="Proteomes" id="UP000222975">
    <property type="component" value="Segment"/>
</dbReference>
<gene>
    <name evidence="1" type="ORF">SIMMY50_274</name>
</gene>
<evidence type="ECO:0000313" key="2">
    <source>
        <dbReference type="Proteomes" id="UP000222975"/>
    </source>
</evidence>
<evidence type="ECO:0000313" key="1">
    <source>
        <dbReference type="EMBL" id="ANH51732.1"/>
    </source>
</evidence>
<proteinExistence type="predicted"/>
<reference evidence="2" key="1">
    <citation type="submission" date="2016-03" db="EMBL/GenBank/DDBJ databases">
        <authorList>
            <person name="Sharma R."/>
            <person name="Simister A.R."/>
            <person name="Berg J.A."/>
            <person name="Jensen G.L."/>
            <person name="Keele B.R."/>
            <person name="Ward M.E.H."/>
            <person name="Breakwell D.P."/>
            <person name="Hope S."/>
            <person name="Grose J.H."/>
        </authorList>
    </citation>
    <scope>NUCLEOTIDE SEQUENCE [LARGE SCALE GENOMIC DNA]</scope>
</reference>
<dbReference type="EMBL" id="KU886223">
    <property type="protein sequence ID" value="ANH51732.1"/>
    <property type="molecule type" value="Genomic_DNA"/>
</dbReference>
<organism evidence="1 2">
    <name type="scientific">Erwinia phage vB_EamM_Simmy50</name>
    <dbReference type="NCBI Taxonomy" id="1815988"/>
    <lineage>
        <taxon>Viruses</taxon>
        <taxon>Duplodnaviria</taxon>
        <taxon>Heunggongvirae</taxon>
        <taxon>Uroviricota</taxon>
        <taxon>Caudoviricetes</taxon>
        <taxon>Chimalliviridae</taxon>
        <taxon>Agricanvirus</taxon>
        <taxon>Agricanvirus simmy50</taxon>
    </lineage>
</organism>
<name>A0A173GDJ9_9CAUD</name>
<protein>
    <submittedName>
        <fullName evidence="1">Uncharacterized protein</fullName>
    </submittedName>
</protein>
<keyword evidence="2" id="KW-1185">Reference proteome</keyword>
<accession>A0A173GDJ9</accession>